<feature type="domain" description="Glycosyl hydrolase family 13 catalytic" evidence="4">
    <location>
        <begin position="34"/>
        <end position="147"/>
    </location>
</feature>
<dbReference type="PANTHER" id="PTHR10357:SF215">
    <property type="entry name" value="ALPHA-AMYLASE 1"/>
    <property type="match status" value="1"/>
</dbReference>
<protein>
    <recommendedName>
        <fullName evidence="4">Glycosyl hydrolase family 13 catalytic domain-containing protein</fullName>
    </recommendedName>
</protein>
<comment type="cofactor">
    <cofactor evidence="1">
        <name>Ca(2+)</name>
        <dbReference type="ChEBI" id="CHEBI:29108"/>
    </cofactor>
</comment>
<evidence type="ECO:0000256" key="2">
    <source>
        <dbReference type="ARBA" id="ARBA00022723"/>
    </source>
</evidence>
<dbReference type="SUPFAM" id="SSF51445">
    <property type="entry name" value="(Trans)glycosidases"/>
    <property type="match status" value="1"/>
</dbReference>
<evidence type="ECO:0000256" key="1">
    <source>
        <dbReference type="ARBA" id="ARBA00001913"/>
    </source>
</evidence>
<evidence type="ECO:0000313" key="6">
    <source>
        <dbReference type="Proteomes" id="UP000663836"/>
    </source>
</evidence>
<dbReference type="InterPro" id="IPR006047">
    <property type="entry name" value="GH13_cat_dom"/>
</dbReference>
<dbReference type="Pfam" id="PF00128">
    <property type="entry name" value="Alpha-amylase"/>
    <property type="match status" value="1"/>
</dbReference>
<sequence length="158" mass="17783">MLEVQPGQEIPCRISTATLYGRVYPTIQAVLLIYSIGEGASNSTAYVGACQGYTDGVLHYPLYYILMDVFRDQNSQSMEKLAQQVKVNNESFNDTTLCDIFLDNHDLPRFLNQTKNEVLIRNALIYLMFSDGIPILYYGTEQGFIGNNSNQTLHLGEP</sequence>
<dbReference type="GO" id="GO:0046872">
    <property type="term" value="F:metal ion binding"/>
    <property type="evidence" value="ECO:0007669"/>
    <property type="project" value="UniProtKB-KW"/>
</dbReference>
<keyword evidence="2" id="KW-0479">Metal-binding</keyword>
<dbReference type="Proteomes" id="UP000663836">
    <property type="component" value="Unassembled WGS sequence"/>
</dbReference>
<proteinExistence type="predicted"/>
<comment type="caution">
    <text evidence="5">The sequence shown here is derived from an EMBL/GenBank/DDBJ whole genome shotgun (WGS) entry which is preliminary data.</text>
</comment>
<keyword evidence="3" id="KW-0732">Signal</keyword>
<accession>A0A819SQT3</accession>
<dbReference type="GO" id="GO:0005975">
    <property type="term" value="P:carbohydrate metabolic process"/>
    <property type="evidence" value="ECO:0007669"/>
    <property type="project" value="InterPro"/>
</dbReference>
<organism evidence="5 6">
    <name type="scientific">Rotaria sordida</name>
    <dbReference type="NCBI Taxonomy" id="392033"/>
    <lineage>
        <taxon>Eukaryota</taxon>
        <taxon>Metazoa</taxon>
        <taxon>Spiralia</taxon>
        <taxon>Gnathifera</taxon>
        <taxon>Rotifera</taxon>
        <taxon>Eurotatoria</taxon>
        <taxon>Bdelloidea</taxon>
        <taxon>Philodinida</taxon>
        <taxon>Philodinidae</taxon>
        <taxon>Rotaria</taxon>
    </lineage>
</organism>
<reference evidence="5" key="1">
    <citation type="submission" date="2021-02" db="EMBL/GenBank/DDBJ databases">
        <authorList>
            <person name="Nowell W R."/>
        </authorList>
    </citation>
    <scope>NUCLEOTIDE SEQUENCE</scope>
</reference>
<gene>
    <name evidence="5" type="ORF">JBS370_LOCUS29825</name>
</gene>
<name>A0A819SQT3_9BILA</name>
<evidence type="ECO:0000313" key="5">
    <source>
        <dbReference type="EMBL" id="CAF4065160.1"/>
    </source>
</evidence>
<dbReference type="InterPro" id="IPR017853">
    <property type="entry name" value="GH"/>
</dbReference>
<dbReference type="Gene3D" id="3.20.20.80">
    <property type="entry name" value="Glycosidases"/>
    <property type="match status" value="1"/>
</dbReference>
<dbReference type="AlphaFoldDB" id="A0A819SQT3"/>
<evidence type="ECO:0000259" key="4">
    <source>
        <dbReference type="Pfam" id="PF00128"/>
    </source>
</evidence>
<dbReference type="PANTHER" id="PTHR10357">
    <property type="entry name" value="ALPHA-AMYLASE FAMILY MEMBER"/>
    <property type="match status" value="1"/>
</dbReference>
<evidence type="ECO:0000256" key="3">
    <source>
        <dbReference type="ARBA" id="ARBA00022729"/>
    </source>
</evidence>
<dbReference type="EMBL" id="CAJOBD010006601">
    <property type="protein sequence ID" value="CAF4065160.1"/>
    <property type="molecule type" value="Genomic_DNA"/>
</dbReference>